<proteinExistence type="predicted"/>
<evidence type="ECO:0000313" key="2">
    <source>
        <dbReference type="Proteomes" id="UP001230654"/>
    </source>
</evidence>
<gene>
    <name evidence="1" type="ORF">QF030_007065</name>
</gene>
<organism evidence="1 2">
    <name type="scientific">Streptomyces rishiriensis</name>
    <dbReference type="NCBI Taxonomy" id="68264"/>
    <lineage>
        <taxon>Bacteria</taxon>
        <taxon>Bacillati</taxon>
        <taxon>Actinomycetota</taxon>
        <taxon>Actinomycetes</taxon>
        <taxon>Kitasatosporales</taxon>
        <taxon>Streptomycetaceae</taxon>
        <taxon>Streptomyces</taxon>
    </lineage>
</organism>
<comment type="caution">
    <text evidence="1">The sequence shown here is derived from an EMBL/GenBank/DDBJ whole genome shotgun (WGS) entry which is preliminary data.</text>
</comment>
<protein>
    <submittedName>
        <fullName evidence="1">Uncharacterized protein</fullName>
    </submittedName>
</protein>
<reference evidence="1 2" key="1">
    <citation type="submission" date="2023-07" db="EMBL/GenBank/DDBJ databases">
        <title>Comparative genomics of wheat-associated soil bacteria to identify genetic determinants of phenazine resistance.</title>
        <authorList>
            <person name="Mouncey N."/>
        </authorList>
    </citation>
    <scope>NUCLEOTIDE SEQUENCE [LARGE SCALE GENOMIC DNA]</scope>
    <source>
        <strain evidence="1 2">B2I6</strain>
    </source>
</reference>
<sequence length="92" mass="9184">MSSVPGPAKSAWRGCSWGSTGWHVTVSRVAVPAGRRLFLVLLALLAAAGVGADDAGAATGPGASGAAATPDRARYGVVLRADADGSHWTGRQ</sequence>
<evidence type="ECO:0000313" key="1">
    <source>
        <dbReference type="EMBL" id="MDQ0584887.1"/>
    </source>
</evidence>
<name>A0ABU0P0F9_STRRH</name>
<dbReference type="RefSeq" id="WP_307166627.1">
    <property type="nucleotide sequence ID" value="NZ_JAUSWV010000002.1"/>
</dbReference>
<dbReference type="EMBL" id="JAUSWV010000002">
    <property type="protein sequence ID" value="MDQ0584887.1"/>
    <property type="molecule type" value="Genomic_DNA"/>
</dbReference>
<keyword evidence="2" id="KW-1185">Reference proteome</keyword>
<accession>A0ABU0P0F9</accession>
<dbReference type="Proteomes" id="UP001230654">
    <property type="component" value="Unassembled WGS sequence"/>
</dbReference>